<organism evidence="1">
    <name type="scientific">Prunus dulcis</name>
    <name type="common">Almond</name>
    <name type="synonym">Amygdalus dulcis</name>
    <dbReference type="NCBI Taxonomy" id="3755"/>
    <lineage>
        <taxon>Eukaryota</taxon>
        <taxon>Viridiplantae</taxon>
        <taxon>Streptophyta</taxon>
        <taxon>Embryophyta</taxon>
        <taxon>Tracheophyta</taxon>
        <taxon>Spermatophyta</taxon>
        <taxon>Magnoliopsida</taxon>
        <taxon>eudicotyledons</taxon>
        <taxon>Gunneridae</taxon>
        <taxon>Pentapetalae</taxon>
        <taxon>rosids</taxon>
        <taxon>fabids</taxon>
        <taxon>Rosales</taxon>
        <taxon>Rosaceae</taxon>
        <taxon>Amygdaloideae</taxon>
        <taxon>Amygdaleae</taxon>
        <taxon>Prunus</taxon>
    </lineage>
</organism>
<name>A0A4Y1QPZ3_PRUDU</name>
<keyword evidence="1" id="KW-0328">Glycosyltransferase</keyword>
<accession>A0A4Y1QPZ3</accession>
<evidence type="ECO:0000313" key="1">
    <source>
        <dbReference type="EMBL" id="BBG93935.1"/>
    </source>
</evidence>
<dbReference type="AlphaFoldDB" id="A0A4Y1QPZ3"/>
<sequence length="72" mass="8094">MNKCSTDQSTVDTDNPYRLVGLAYYITTARELARMVGIRKAPILHHFSESIAGGHIYNTTKPEWAIGNQELK</sequence>
<gene>
    <name evidence="1" type="ORF">Prudu_002093</name>
</gene>
<proteinExistence type="predicted"/>
<dbReference type="GO" id="GO:0016757">
    <property type="term" value="F:glycosyltransferase activity"/>
    <property type="evidence" value="ECO:0007669"/>
    <property type="project" value="UniProtKB-KW"/>
</dbReference>
<protein>
    <submittedName>
        <fullName evidence="1">Core-2/I-branching beta-1,6-N-acetylglucosaminyltransferase family protein</fullName>
    </submittedName>
</protein>
<keyword evidence="1" id="KW-0808">Transferase</keyword>
<reference evidence="1" key="1">
    <citation type="journal article" date="2019" name="Science">
        <title>Mutation of a bHLH transcription factor allowed almond domestication.</title>
        <authorList>
            <person name="Sanchez-Perez R."/>
            <person name="Pavan S."/>
            <person name="Mazzeo R."/>
            <person name="Moldovan C."/>
            <person name="Aiese Cigliano R."/>
            <person name="Del Cueto J."/>
            <person name="Ricciardi F."/>
            <person name="Lotti C."/>
            <person name="Ricciardi L."/>
            <person name="Dicenta F."/>
            <person name="Lopez-Marques R.L."/>
            <person name="Lindberg Moller B."/>
        </authorList>
    </citation>
    <scope>NUCLEOTIDE SEQUENCE</scope>
</reference>
<dbReference type="EMBL" id="AP019297">
    <property type="protein sequence ID" value="BBG93935.1"/>
    <property type="molecule type" value="Genomic_DNA"/>
</dbReference>